<dbReference type="Proteomes" id="UP000000763">
    <property type="component" value="Chromosome 2"/>
</dbReference>
<organism evidence="3">
    <name type="scientific">Oryza sativa subsp. japonica</name>
    <name type="common">Rice</name>
    <dbReference type="NCBI Taxonomy" id="39947"/>
    <lineage>
        <taxon>Eukaryota</taxon>
        <taxon>Viridiplantae</taxon>
        <taxon>Streptophyta</taxon>
        <taxon>Embryophyta</taxon>
        <taxon>Tracheophyta</taxon>
        <taxon>Spermatophyta</taxon>
        <taxon>Magnoliopsida</taxon>
        <taxon>Liliopsida</taxon>
        <taxon>Poales</taxon>
        <taxon>Poaceae</taxon>
        <taxon>BOP clade</taxon>
        <taxon>Oryzoideae</taxon>
        <taxon>Oryzeae</taxon>
        <taxon>Oryzinae</taxon>
        <taxon>Oryza</taxon>
        <taxon>Oryza sativa</taxon>
    </lineage>
</organism>
<reference evidence="2" key="5">
    <citation type="journal article" date="2008" name="Nucleic Acids Res.">
        <title>The Rice Annotation Project Database (RAP-DB): 2008 update.</title>
        <authorList>
            <consortium name="The Rice Annotation Project (RAP)"/>
            <person name="Tanaka T."/>
            <person name="Antonio B.A."/>
            <person name="Kikuchi S."/>
            <person name="Matsumoto T."/>
            <person name="Nagamura Y."/>
            <person name="Numa H."/>
            <person name="Sakai H."/>
            <person name="Wu J."/>
            <person name="Itoh T."/>
            <person name="Sasaki T."/>
            <person name="Aono R."/>
            <person name="Fujii Y."/>
            <person name="Habara T."/>
            <person name="Harada E."/>
            <person name="Kanno M."/>
            <person name="Kawahara Y."/>
            <person name="Kawashima H."/>
            <person name="Kubooka H."/>
            <person name="Matsuya A."/>
            <person name="Nakaoka H."/>
            <person name="Saichi N."/>
            <person name="Sanbonmatsu R."/>
            <person name="Sato Y."/>
            <person name="Shinso Y."/>
            <person name="Suzuki M."/>
            <person name="Takeda J."/>
            <person name="Tanino M."/>
            <person name="Todokoro F."/>
            <person name="Yamaguchi K."/>
            <person name="Yamamoto N."/>
            <person name="Yamasaki C."/>
            <person name="Imanishi T."/>
            <person name="Okido T."/>
            <person name="Tada M."/>
            <person name="Ikeo K."/>
            <person name="Tateno Y."/>
            <person name="Gojobori T."/>
            <person name="Lin Y.C."/>
            <person name="Wei F.J."/>
            <person name="Hsing Y.I."/>
            <person name="Zhao Q."/>
            <person name="Han B."/>
            <person name="Kramer M.R."/>
            <person name="McCombie R.W."/>
            <person name="Lonsdale D."/>
            <person name="O'Donovan C.C."/>
            <person name="Whitfield E.J."/>
            <person name="Apweiler R."/>
            <person name="Koyanagi K.O."/>
            <person name="Khurana J.P."/>
            <person name="Raghuvanshi S."/>
            <person name="Singh N.K."/>
            <person name="Tyagi A.K."/>
            <person name="Haberer G."/>
            <person name="Fujisawa M."/>
            <person name="Hosokawa S."/>
            <person name="Ito Y."/>
            <person name="Ikawa H."/>
            <person name="Shibata M."/>
            <person name="Yamamoto M."/>
            <person name="Bruskiewich R.M."/>
            <person name="Hoen D.R."/>
            <person name="Bureau TE."/>
            <person name="Namiki N."/>
            <person name="Ohyanagi H."/>
            <person name="Sakai Y."/>
            <person name="Nobushima S."/>
            <person name="Sakata K."/>
            <person name="Barrero R.A."/>
            <person name="Sato Y."/>
            <person name="Souvorov A."/>
            <person name="Smith-White B."/>
            <person name="Tatusova T."/>
            <person name="An S."/>
            <person name="An G."/>
            <person name="OOta S."/>
            <person name="Fuks G."/>
            <person name="Messing J."/>
            <person name="Christie K.R."/>
            <person name="Lieberherr D."/>
            <person name="Kim H."/>
            <person name="Zuccolo A."/>
            <person name="Wing R.A."/>
            <person name="Nobuta K."/>
            <person name="Green P.J."/>
            <person name="Lu C."/>
            <person name="Meyers BC."/>
            <person name="Chaparro C."/>
            <person name="Piegu B."/>
            <person name="Panaud O."/>
            <person name="Echeverria M."/>
        </authorList>
    </citation>
    <scope>NUCLEOTIDE SEQUENCE</scope>
</reference>
<dbReference type="HOGENOM" id="CLU_1941591_0_0_1"/>
<reference evidence="2 4" key="1">
    <citation type="journal article" date="2005" name="Nature">
        <title>The map-based sequence of the rice genome.</title>
        <authorList>
            <consortium name="International rice genome sequencing project (IRGSP)"/>
            <person name="Matsumoto T."/>
            <person name="Wu J."/>
            <person name="Kanamori H."/>
            <person name="Katayose Y."/>
            <person name="Fujisawa M."/>
            <person name="Namiki N."/>
            <person name="Mizuno H."/>
            <person name="Yamamoto K."/>
            <person name="Antonio B.A."/>
            <person name="Baba T."/>
            <person name="Sakata K."/>
            <person name="Nagamura Y."/>
            <person name="Aoki H."/>
            <person name="Arikawa K."/>
            <person name="Arita K."/>
            <person name="Bito T."/>
            <person name="Chiden Y."/>
            <person name="Fujitsuka N."/>
            <person name="Fukunaka R."/>
            <person name="Hamada M."/>
            <person name="Harada C."/>
            <person name="Hayashi A."/>
            <person name="Hijishita S."/>
            <person name="Honda M."/>
            <person name="Hosokawa S."/>
            <person name="Ichikawa Y."/>
            <person name="Idonuma A."/>
            <person name="Iijima M."/>
            <person name="Ikeda M."/>
            <person name="Ikeno M."/>
            <person name="Ito K."/>
            <person name="Ito S."/>
            <person name="Ito T."/>
            <person name="Ito Y."/>
            <person name="Ito Y."/>
            <person name="Iwabuchi A."/>
            <person name="Kamiya K."/>
            <person name="Karasawa W."/>
            <person name="Kurita K."/>
            <person name="Katagiri S."/>
            <person name="Kikuta A."/>
            <person name="Kobayashi H."/>
            <person name="Kobayashi N."/>
            <person name="Machita K."/>
            <person name="Maehara T."/>
            <person name="Masukawa M."/>
            <person name="Mizubayashi T."/>
            <person name="Mukai Y."/>
            <person name="Nagasaki H."/>
            <person name="Nagata Y."/>
            <person name="Naito S."/>
            <person name="Nakashima M."/>
            <person name="Nakama Y."/>
            <person name="Nakamichi Y."/>
            <person name="Nakamura M."/>
            <person name="Meguro A."/>
            <person name="Negishi M."/>
            <person name="Ohta I."/>
            <person name="Ohta T."/>
            <person name="Okamoto M."/>
            <person name="Ono N."/>
            <person name="Saji S."/>
            <person name="Sakaguchi M."/>
            <person name="Sakai K."/>
            <person name="Shibata M."/>
            <person name="Shimokawa T."/>
            <person name="Song J."/>
            <person name="Takazaki Y."/>
            <person name="Terasawa K."/>
            <person name="Tsugane M."/>
            <person name="Tsuji K."/>
            <person name="Ueda S."/>
            <person name="Waki K."/>
            <person name="Yamagata H."/>
            <person name="Yamamoto M."/>
            <person name="Yamamoto S."/>
            <person name="Yamane H."/>
            <person name="Yoshiki S."/>
            <person name="Yoshihara R."/>
            <person name="Yukawa K."/>
            <person name="Zhong H."/>
            <person name="Yano M."/>
            <person name="Yuan Q."/>
            <person name="Ouyang S."/>
            <person name="Liu J."/>
            <person name="Jones K.M."/>
            <person name="Gansberger K."/>
            <person name="Moffat K."/>
            <person name="Hill J."/>
            <person name="Bera J."/>
            <person name="Fadrosh D."/>
            <person name="Jin S."/>
            <person name="Johri S."/>
            <person name="Kim M."/>
            <person name="Overton L."/>
            <person name="Reardon M."/>
            <person name="Tsitrin T."/>
            <person name="Vuong H."/>
            <person name="Weaver B."/>
            <person name="Ciecko A."/>
            <person name="Tallon L."/>
            <person name="Jackson J."/>
            <person name="Pai G."/>
            <person name="Aken S.V."/>
            <person name="Utterback T."/>
            <person name="Reidmuller S."/>
            <person name="Feldblyum T."/>
            <person name="Hsiao J."/>
            <person name="Zismann V."/>
            <person name="Iobst S."/>
            <person name="de Vazeille A.R."/>
            <person name="Buell C.R."/>
            <person name="Ying K."/>
            <person name="Li Y."/>
            <person name="Lu T."/>
            <person name="Huang Y."/>
            <person name="Zhao Q."/>
            <person name="Feng Q."/>
            <person name="Zhang L."/>
            <person name="Zhu J."/>
            <person name="Weng Q."/>
            <person name="Mu J."/>
            <person name="Lu Y."/>
            <person name="Fan D."/>
            <person name="Liu Y."/>
            <person name="Guan J."/>
            <person name="Zhang Y."/>
            <person name="Yu S."/>
            <person name="Liu X."/>
            <person name="Zhang Y."/>
            <person name="Hong G."/>
            <person name="Han B."/>
            <person name="Choisne N."/>
            <person name="Demange N."/>
            <person name="Orjeda G."/>
            <person name="Samain S."/>
            <person name="Cattolico L."/>
            <person name="Pelletier E."/>
            <person name="Couloux A."/>
            <person name="Segurens B."/>
            <person name="Wincker P."/>
            <person name="D'Hont A."/>
            <person name="Scarpelli C."/>
            <person name="Weissenbach J."/>
            <person name="Salanoubat M."/>
            <person name="Quetier F."/>
            <person name="Yu Y."/>
            <person name="Kim H.R."/>
            <person name="Rambo T."/>
            <person name="Currie J."/>
            <person name="Collura K."/>
            <person name="Luo M."/>
            <person name="Yang T."/>
            <person name="Ammiraju J.S.S."/>
            <person name="Engler F."/>
            <person name="Soderlund C."/>
            <person name="Wing R.A."/>
            <person name="Palmer L.E."/>
            <person name="de la Bastide M."/>
            <person name="Spiegel L."/>
            <person name="Nascimento L."/>
            <person name="Zutavern T."/>
            <person name="O'Shaughnessy A."/>
            <person name="Dike S."/>
            <person name="Dedhia N."/>
            <person name="Preston R."/>
            <person name="Balija V."/>
            <person name="McCombie W.R."/>
            <person name="Chow T."/>
            <person name="Chen H."/>
            <person name="Chung M."/>
            <person name="Chen C."/>
            <person name="Shaw J."/>
            <person name="Wu H."/>
            <person name="Hsiao K."/>
            <person name="Chao Y."/>
            <person name="Chu M."/>
            <person name="Cheng C."/>
            <person name="Hour A."/>
            <person name="Lee P."/>
            <person name="Lin S."/>
            <person name="Lin Y."/>
            <person name="Liou J."/>
            <person name="Liu S."/>
            <person name="Hsing Y."/>
            <person name="Raghuvanshi S."/>
            <person name="Mohanty A."/>
            <person name="Bharti A.K."/>
            <person name="Gaur A."/>
            <person name="Gupta V."/>
            <person name="Kumar D."/>
            <person name="Ravi V."/>
            <person name="Vij S."/>
            <person name="Kapur A."/>
            <person name="Khurana P."/>
            <person name="Khurana P."/>
            <person name="Khurana J.P."/>
            <person name="Tyagi A.K."/>
            <person name="Gaikwad K."/>
            <person name="Singh A."/>
            <person name="Dalal V."/>
            <person name="Srivastava S."/>
            <person name="Dixit A."/>
            <person name="Pal A.K."/>
            <person name="Ghazi I.A."/>
            <person name="Yadav M."/>
            <person name="Pandit A."/>
            <person name="Bhargava A."/>
            <person name="Sureshbabu K."/>
            <person name="Batra K."/>
            <person name="Sharma T.R."/>
            <person name="Mohapatra T."/>
            <person name="Singh N.K."/>
            <person name="Messing J."/>
            <person name="Nelson A.B."/>
            <person name="Fuks G."/>
            <person name="Kavchok S."/>
            <person name="Keizer G."/>
            <person name="Linton E."/>
            <person name="Llaca V."/>
            <person name="Song R."/>
            <person name="Tanyolac B."/>
            <person name="Young S."/>
            <person name="Ho-Il K."/>
            <person name="Hahn J.H."/>
            <person name="Sangsakoo G."/>
            <person name="Vanavichit A."/>
            <person name="de Mattos Luiz.A.T."/>
            <person name="Zimmer P.D."/>
            <person name="Malone G."/>
            <person name="Dellagostin O."/>
            <person name="de Oliveira A.C."/>
            <person name="Bevan M."/>
            <person name="Bancroft I."/>
            <person name="Minx P."/>
            <person name="Cordum H."/>
            <person name="Wilson R."/>
            <person name="Cheng Z."/>
            <person name="Jin W."/>
            <person name="Jiang J."/>
            <person name="Leong S.A."/>
            <person name="Iwama H."/>
            <person name="Gojobori T."/>
            <person name="Itoh T."/>
            <person name="Niimura Y."/>
            <person name="Fujii Y."/>
            <person name="Habara T."/>
            <person name="Sakai H."/>
            <person name="Sato Y."/>
            <person name="Wilson G."/>
            <person name="Kumar K."/>
            <person name="McCouch S."/>
            <person name="Juretic N."/>
            <person name="Hoen D."/>
            <person name="Wright S."/>
            <person name="Bruskiewich R."/>
            <person name="Bureau T."/>
            <person name="Miyao A."/>
            <person name="Hirochika H."/>
            <person name="Nishikawa T."/>
            <person name="Kadowaki K."/>
            <person name="Sugiura M."/>
            <person name="Burr B."/>
            <person name="Sasaki T."/>
        </authorList>
    </citation>
    <scope>NUCLEOTIDE SEQUENCE [LARGE SCALE GENOMIC DNA]</scope>
    <source>
        <strain evidence="4">cv. Nipponbare</strain>
    </source>
</reference>
<proteinExistence type="predicted"/>
<evidence type="ECO:0000313" key="4">
    <source>
        <dbReference type="Proteomes" id="UP000000763"/>
    </source>
</evidence>
<evidence type="ECO:0000313" key="2">
    <source>
        <dbReference type="EMBL" id="BAF09667.1"/>
    </source>
</evidence>
<evidence type="ECO:0000256" key="1">
    <source>
        <dbReference type="SAM" id="MobiDB-lite"/>
    </source>
</evidence>
<reference evidence="2" key="8">
    <citation type="submission" date="2012-08" db="EMBL/GenBank/DDBJ databases">
        <title>Oryza sativa nipponbare(GA3) genomic DNA, chromosome 2.</title>
        <authorList>
            <consortium name="IRGSP(International Rice Genome Sequencing Project)"/>
        </authorList>
    </citation>
    <scope>NUCLEOTIDE SEQUENCE</scope>
</reference>
<gene>
    <name evidence="2" type="ordered locus">Os02g0682700</name>
    <name evidence="3" type="ORF">OsJ_07946</name>
</gene>
<accession>A3AA59</accession>
<dbReference type="EMBL" id="CM000139">
    <property type="protein sequence ID" value="EAZ24198.1"/>
    <property type="molecule type" value="Genomic_DNA"/>
</dbReference>
<reference evidence="3" key="2">
    <citation type="journal article" date="2005" name="PLoS Biol.">
        <title>The genomes of Oryza sativa: a history of duplications.</title>
        <authorList>
            <person name="Yu J."/>
            <person name="Wang J."/>
            <person name="Lin W."/>
            <person name="Li S."/>
            <person name="Li H."/>
            <person name="Zhou J."/>
            <person name="Ni P."/>
            <person name="Dong W."/>
            <person name="Hu S."/>
            <person name="Zeng C."/>
            <person name="Zhang J."/>
            <person name="Zhang Y."/>
            <person name="Li R."/>
            <person name="Xu Z."/>
            <person name="Li S."/>
            <person name="Li X."/>
            <person name="Zheng H."/>
            <person name="Cong L."/>
            <person name="Lin L."/>
            <person name="Yin J."/>
            <person name="Geng J."/>
            <person name="Li G."/>
            <person name="Shi J."/>
            <person name="Liu J."/>
            <person name="Lv H."/>
            <person name="Li J."/>
            <person name="Wang J."/>
            <person name="Deng Y."/>
            <person name="Ran L."/>
            <person name="Shi X."/>
            <person name="Wang X."/>
            <person name="Wu Q."/>
            <person name="Li C."/>
            <person name="Ren X."/>
            <person name="Wang J."/>
            <person name="Wang X."/>
            <person name="Li D."/>
            <person name="Liu D."/>
            <person name="Zhang X."/>
            <person name="Ji Z."/>
            <person name="Zhao W."/>
            <person name="Sun Y."/>
            <person name="Zhang Z."/>
            <person name="Bao J."/>
            <person name="Han Y."/>
            <person name="Dong L."/>
            <person name="Ji J."/>
            <person name="Chen P."/>
            <person name="Wu S."/>
            <person name="Liu J."/>
            <person name="Xiao Y."/>
            <person name="Bu D."/>
            <person name="Tan J."/>
            <person name="Yang L."/>
            <person name="Ye C."/>
            <person name="Zhang J."/>
            <person name="Xu J."/>
            <person name="Zhou Y."/>
            <person name="Yu Y."/>
            <person name="Zhang B."/>
            <person name="Zhuang S."/>
            <person name="Wei H."/>
            <person name="Liu B."/>
            <person name="Lei M."/>
            <person name="Yu H."/>
            <person name="Li Y."/>
            <person name="Xu H."/>
            <person name="Wei S."/>
            <person name="He X."/>
            <person name="Fang L."/>
            <person name="Zhang Z."/>
            <person name="Zhang Y."/>
            <person name="Huang X."/>
            <person name="Su Z."/>
            <person name="Tong W."/>
            <person name="Li J."/>
            <person name="Tong Z."/>
            <person name="Li S."/>
            <person name="Ye J."/>
            <person name="Wang L."/>
            <person name="Fang L."/>
            <person name="Lei T."/>
            <person name="Chen C."/>
            <person name="Chen H."/>
            <person name="Xu Z."/>
            <person name="Li H."/>
            <person name="Huang H."/>
            <person name="Zhang F."/>
            <person name="Xu H."/>
            <person name="Li N."/>
            <person name="Zhao C."/>
            <person name="Li S."/>
            <person name="Dong L."/>
            <person name="Huang Y."/>
            <person name="Li L."/>
            <person name="Xi Y."/>
            <person name="Qi Q."/>
            <person name="Li W."/>
            <person name="Zhang B."/>
            <person name="Hu W."/>
            <person name="Zhang Y."/>
            <person name="Tian X."/>
            <person name="Jiao Y."/>
            <person name="Liang X."/>
            <person name="Jin J."/>
            <person name="Gao L."/>
            <person name="Zheng W."/>
            <person name="Hao B."/>
            <person name="Liu S."/>
            <person name="Wang W."/>
            <person name="Yuan L."/>
            <person name="Cao M."/>
            <person name="McDermott J."/>
            <person name="Samudrala R."/>
            <person name="Wang J."/>
            <person name="Wong G.K."/>
            <person name="Yang H."/>
        </authorList>
    </citation>
    <scope>NUCLEOTIDE SEQUENCE [LARGE SCALE GENOMIC DNA]</scope>
</reference>
<accession>Q0DYM1</accession>
<reference evidence="4" key="6">
    <citation type="journal article" date="2008" name="Nucleic Acids Res.">
        <title>The rice annotation project database (RAP-DB): 2008 update.</title>
        <authorList>
            <consortium name="The rice annotation project (RAP)"/>
        </authorList>
    </citation>
    <scope>GENOME REANNOTATION</scope>
    <source>
        <strain evidence="4">cv. Nipponbare</strain>
    </source>
</reference>
<reference evidence="2" key="4">
    <citation type="journal article" date="2007" name="Genome Res.">
        <title>Curated Genome Annotation of Oryza sativa ssp. japonica and Comparative Genome Analysis with Arabidopsis thaliana.</title>
        <authorList>
            <consortium name="The Rice Annotation Project (RAP)"/>
            <person name="Itoh T."/>
            <person name="Tanaka T."/>
            <person name="Barrero R.A."/>
            <person name="Yamasaki C."/>
            <person name="Fujii Y."/>
            <person name="Hilton P.B."/>
            <person name="Antonio B.A."/>
            <person name="Aono H."/>
            <person name="Apweiler R."/>
            <person name="Bruskiewich R."/>
            <person name="Bureau T."/>
            <person name="Burr F."/>
            <person name="Costa de Oliveira A."/>
            <person name="Fuks G."/>
            <person name="Habara T."/>
            <person name="Haberer G."/>
            <person name="Han B."/>
            <person name="Harada E."/>
            <person name="Hiraki A.T."/>
            <person name="Hirochika H."/>
            <person name="Hoen D."/>
            <person name="Hokari H."/>
            <person name="Hosokawa S."/>
            <person name="Hsing Y."/>
            <person name="Ikawa H."/>
            <person name="Ikeo K."/>
            <person name="Imanishi T."/>
            <person name="Ito Y."/>
            <person name="Jaiswal P."/>
            <person name="Kanno M."/>
            <person name="Kawahara Y."/>
            <person name="Kawamura T."/>
            <person name="Kawashima H."/>
            <person name="Khurana J.P."/>
            <person name="Kikuchi S."/>
            <person name="Komatsu S."/>
            <person name="Koyanagi K.O."/>
            <person name="Kubooka H."/>
            <person name="Lieberherr D."/>
            <person name="Lin Y.C."/>
            <person name="Lonsdale D."/>
            <person name="Matsumoto T."/>
            <person name="Matsuya A."/>
            <person name="McCombie W.R."/>
            <person name="Messing J."/>
            <person name="Miyao A."/>
            <person name="Mulder N."/>
            <person name="Nagamura Y."/>
            <person name="Nam J."/>
            <person name="Namiki N."/>
            <person name="Numa H."/>
            <person name="Nurimoto S."/>
            <person name="O'donovan C."/>
            <person name="Ohyanagi H."/>
            <person name="Okido T."/>
            <person name="Oota S."/>
            <person name="Osato N."/>
            <person name="Palmer L.E."/>
            <person name="Quetier F."/>
            <person name="Raghuvanshi S."/>
            <person name="Saichi N."/>
            <person name="Sakai H."/>
            <person name="Sakai Y."/>
            <person name="Sakata K."/>
            <person name="Sakurai T."/>
            <person name="Sato F."/>
            <person name="Sato Y."/>
            <person name="Schoof H."/>
            <person name="Seki M."/>
            <person name="Shibata M."/>
            <person name="Shimizu Y."/>
            <person name="Shinozaki K."/>
            <person name="Shinso Y."/>
            <person name="Singh N.K."/>
            <person name="Smith-White B."/>
            <person name="Takeda J."/>
            <person name="Tanino M."/>
            <person name="Tatusova T."/>
            <person name="Thongjuea S."/>
            <person name="Todokoro F."/>
            <person name="Tsugane M."/>
            <person name="Tyagi A.K."/>
            <person name="Vanavichit A."/>
            <person name="Wang A."/>
            <person name="Wing R.A."/>
            <person name="Yamaguchi K."/>
            <person name="Yamamoto M."/>
            <person name="Yamamoto N."/>
            <person name="Yu Y."/>
            <person name="Zhang H."/>
            <person name="Zhao Q."/>
            <person name="Higo K."/>
            <person name="Burr B."/>
            <person name="Gojobori T."/>
            <person name="Sasaki T."/>
        </authorList>
    </citation>
    <scope>NUCLEOTIDE SEQUENCE</scope>
</reference>
<sequence>MRPKEEQADLSGSRHRQPDHATLPVASAHTTRAHRALPVAPAMLEALLVNWFLPDTCLVRVATVGQPGAMRRITVHYVNLLPVAGAGEAHVDGAANYSGKQRSSVMELIHRWSMDINAWEAKERLDQKLRNQMEAVIKRHHSTGSIKLNRASSGGGRSTVTAAMGVQRAVYSKKGVMRRLMRWSRLRWDAAEQAECTCA</sequence>
<dbReference type="KEGG" id="dosa:Os02g0682700"/>
<protein>
    <submittedName>
        <fullName evidence="2">Os02g0682700 protein</fullName>
    </submittedName>
</protein>
<evidence type="ECO:0000313" key="3">
    <source>
        <dbReference type="EMBL" id="EAZ24198.1"/>
    </source>
</evidence>
<reference evidence="3" key="7">
    <citation type="submission" date="2008-12" db="EMBL/GenBank/DDBJ databases">
        <title>Improved gene annotation of the rice (Oryza sativa) genomes.</title>
        <authorList>
            <person name="Wang J."/>
            <person name="Li R."/>
            <person name="Fan W."/>
            <person name="Huang Q."/>
            <person name="Zhang J."/>
            <person name="Zhou Y."/>
            <person name="Hu Y."/>
            <person name="Zi S."/>
            <person name="Li J."/>
            <person name="Ni P."/>
            <person name="Zheng H."/>
            <person name="Zhang Y."/>
            <person name="Zhao M."/>
            <person name="Hao Q."/>
            <person name="McDermott J."/>
            <person name="Samudrala R."/>
            <person name="Kristiansen K."/>
            <person name="Wong G.K.-S."/>
        </authorList>
    </citation>
    <scope>NUCLEOTIDE SEQUENCE</scope>
</reference>
<dbReference type="EMBL" id="AP008208">
    <property type="protein sequence ID" value="BAF09667.1"/>
    <property type="molecule type" value="Genomic_DNA"/>
</dbReference>
<dbReference type="Proteomes" id="UP000007752">
    <property type="component" value="Chromosome 2"/>
</dbReference>
<reference evidence="2" key="3">
    <citation type="journal article" date="2006" name="Nucleic Acids Res.">
        <title>The Rice Annotation Project Database (RAP-DB): hub for Oryza sativa ssp. japonica genome information.</title>
        <authorList>
            <person name="Ohyanagi H."/>
            <person name="Tanaka T."/>
            <person name="Sakai H."/>
            <person name="Shigemoto Y."/>
            <person name="Yamaguchi K."/>
            <person name="Habara T."/>
            <person name="Fujii Y."/>
            <person name="Antonio B.A."/>
            <person name="Nagamura Y."/>
            <person name="Imanishi T."/>
            <person name="Ikeo K."/>
            <person name="Itoh T."/>
            <person name="Gojobori T."/>
            <person name="Sasaki T."/>
        </authorList>
    </citation>
    <scope>NUCLEOTIDE SEQUENCE</scope>
</reference>
<name>Q0DYM1_ORYSJ</name>
<feature type="region of interest" description="Disordered" evidence="1">
    <location>
        <begin position="1"/>
        <end position="31"/>
    </location>
</feature>
<dbReference type="AlphaFoldDB" id="Q0DYM1"/>
<reference evidence="2" key="9">
    <citation type="submission" date="2012-08" db="EMBL/GenBank/DDBJ databases">
        <title>The Second Rice Annotation Project Meeting (RAP2).</title>
        <authorList>
            <consortium name="The Rice Annotation Project (RAP)"/>
        </authorList>
    </citation>
    <scope>NUCLEOTIDE SEQUENCE</scope>
</reference>